<dbReference type="PROSITE" id="PS50022">
    <property type="entry name" value="FA58C_3"/>
    <property type="match status" value="1"/>
</dbReference>
<dbReference type="GO" id="GO:0005764">
    <property type="term" value="C:lysosome"/>
    <property type="evidence" value="ECO:0007669"/>
    <property type="project" value="TreeGrafter"/>
</dbReference>
<dbReference type="AlphaFoldDB" id="A0A7Z0D8B2"/>
<dbReference type="Gene3D" id="2.60.120.260">
    <property type="entry name" value="Galactose-binding domain-like"/>
    <property type="match status" value="1"/>
</dbReference>
<dbReference type="Proteomes" id="UP000527616">
    <property type="component" value="Unassembled WGS sequence"/>
</dbReference>
<dbReference type="EMBL" id="JACBZS010000001">
    <property type="protein sequence ID" value="NYI70614.1"/>
    <property type="molecule type" value="Genomic_DNA"/>
</dbReference>
<dbReference type="SUPFAM" id="SSF49785">
    <property type="entry name" value="Galactose-binding domain-like"/>
    <property type="match status" value="1"/>
</dbReference>
<feature type="region of interest" description="Disordered" evidence="6">
    <location>
        <begin position="422"/>
        <end position="446"/>
    </location>
</feature>
<gene>
    <name evidence="9" type="ORF">GGQ54_001174</name>
</gene>
<comment type="similarity">
    <text evidence="1">Belongs to the glycosyl hydrolase 29 family.</text>
</comment>
<feature type="region of interest" description="Disordered" evidence="6">
    <location>
        <begin position="245"/>
        <end position="270"/>
    </location>
</feature>
<dbReference type="InterPro" id="IPR000421">
    <property type="entry name" value="FA58C"/>
</dbReference>
<accession>A0A7Z0D8B2</accession>
<dbReference type="Pfam" id="PF01120">
    <property type="entry name" value="Alpha_L_fucos"/>
    <property type="match status" value="1"/>
</dbReference>
<feature type="chain" id="PRO_5031098726" description="alpha-L-fucosidase" evidence="7">
    <location>
        <begin position="38"/>
        <end position="783"/>
    </location>
</feature>
<dbReference type="GO" id="GO:0016139">
    <property type="term" value="P:glycoside catabolic process"/>
    <property type="evidence" value="ECO:0007669"/>
    <property type="project" value="TreeGrafter"/>
</dbReference>
<dbReference type="InterPro" id="IPR057739">
    <property type="entry name" value="Glyco_hydro_29_N"/>
</dbReference>
<dbReference type="GO" id="GO:0004560">
    <property type="term" value="F:alpha-L-fucosidase activity"/>
    <property type="evidence" value="ECO:0007669"/>
    <property type="project" value="UniProtKB-EC"/>
</dbReference>
<evidence type="ECO:0000256" key="5">
    <source>
        <dbReference type="ARBA" id="ARBA00023295"/>
    </source>
</evidence>
<keyword evidence="3 7" id="KW-0732">Signal</keyword>
<keyword evidence="4 9" id="KW-0378">Hydrolase</keyword>
<evidence type="ECO:0000256" key="2">
    <source>
        <dbReference type="ARBA" id="ARBA00012662"/>
    </source>
</evidence>
<reference evidence="9 10" key="1">
    <citation type="submission" date="2020-07" db="EMBL/GenBank/DDBJ databases">
        <title>Sequencing the genomes of 1000 actinobacteria strains.</title>
        <authorList>
            <person name="Klenk H.-P."/>
        </authorList>
    </citation>
    <scope>NUCLEOTIDE SEQUENCE [LARGE SCALE GENOMIC DNA]</scope>
    <source>
        <strain evidence="9 10">DSM 103164</strain>
    </source>
</reference>
<evidence type="ECO:0000256" key="3">
    <source>
        <dbReference type="ARBA" id="ARBA00022729"/>
    </source>
</evidence>
<evidence type="ECO:0000313" key="9">
    <source>
        <dbReference type="EMBL" id="NYI70614.1"/>
    </source>
</evidence>
<dbReference type="InterPro" id="IPR008979">
    <property type="entry name" value="Galactose-bd-like_sf"/>
</dbReference>
<dbReference type="RefSeq" id="WP_218843723.1">
    <property type="nucleotide sequence ID" value="NZ_JACBZS010000001.1"/>
</dbReference>
<evidence type="ECO:0000256" key="1">
    <source>
        <dbReference type="ARBA" id="ARBA00007951"/>
    </source>
</evidence>
<dbReference type="InterPro" id="IPR006311">
    <property type="entry name" value="TAT_signal"/>
</dbReference>
<name>A0A7Z0D8B2_9ACTN</name>
<protein>
    <recommendedName>
        <fullName evidence="2">alpha-L-fucosidase</fullName>
        <ecNumber evidence="2">3.2.1.51</ecNumber>
    </recommendedName>
</protein>
<dbReference type="SUPFAM" id="SSF51445">
    <property type="entry name" value="(Trans)glycosidases"/>
    <property type="match status" value="1"/>
</dbReference>
<dbReference type="PROSITE" id="PS51318">
    <property type="entry name" value="TAT"/>
    <property type="match status" value="1"/>
</dbReference>
<evidence type="ECO:0000259" key="8">
    <source>
        <dbReference type="PROSITE" id="PS50022"/>
    </source>
</evidence>
<dbReference type="Pfam" id="PF00754">
    <property type="entry name" value="F5_F8_type_C"/>
    <property type="match status" value="1"/>
</dbReference>
<comment type="caution">
    <text evidence="9">The sequence shown here is derived from an EMBL/GenBank/DDBJ whole genome shotgun (WGS) entry which is preliminary data.</text>
</comment>
<feature type="signal peptide" evidence="7">
    <location>
        <begin position="1"/>
        <end position="37"/>
    </location>
</feature>
<dbReference type="InterPro" id="IPR017853">
    <property type="entry name" value="GH"/>
</dbReference>
<dbReference type="SMART" id="SM00812">
    <property type="entry name" value="Alpha_L_fucos"/>
    <property type="match status" value="1"/>
</dbReference>
<dbReference type="PANTHER" id="PTHR10030:SF37">
    <property type="entry name" value="ALPHA-L-FUCOSIDASE-RELATED"/>
    <property type="match status" value="1"/>
</dbReference>
<sequence length="783" mass="84249">MSDNEPLRRGRPRFARLLAVTAATTLVATLAPGAARAAGSDAANVGFGGSLVGTQAYTTAGDEVLRGTLRRMDGGEEQLAGVGVRLAGGSQGIRVEPSELSLGADTATTGFLAEMRFTPAGGAGELATLFSAGGGLQVRAQGGSLSYGFDYRDGASWTRASRSVPLPTAGTEHNLALDYRPTGGGGAALRVWLDGTELPTAQGAPFAVADPSAFGFGNDVHPSAGNRGFPGDLRRIRLAPAPASAGYDNFEFQPSGPTEPEPEPECTPLNAEPSVAISVSPADCTENIVRKASLIRPTPQQYAWQRDELSAFIHFGINTFYDQEWGHGTEDPARFDPTDLDTDQWARELADAGFQRVILTVKHHDGFLLYPSRYSDHSVAASPWRDGRGDLVREFVDSARKYDLKIGFYLSPADSNQELKGVFGNGSPRSERVIPTPVPGDDRTGGPTFTYQATDYGAYFLNTLYEVLTQYGEVSEVWFDGAQGNTGATETYDYEAFYDLIGELQPDAVIAVGGNDVRWVGNEAGIARENEWGPVPVRVKASSRVDYADTYDNPATGSRENLIETVRADQADEIRWWPAEADFKLTQGWFAHPNDRPKSTTELMDIYEKSVGRNSVFLMNVPPTTTGRFSEASVAALRAFRTELDRVYGTDLAAGRPVITRDTAERARAGRAVGERTAITDGDPLTAWSSGQVGAGSVEIDLGGARRVSRFRLAEEVSEHGQQVESFTVEARVDGQWRTVAERGSIGMSRIIRLDTPVNADKVRVSVTGSRAPAYLAQVSVYG</sequence>
<organism evidence="9 10">
    <name type="scientific">Naumannella cuiyingiana</name>
    <dbReference type="NCBI Taxonomy" id="1347891"/>
    <lineage>
        <taxon>Bacteria</taxon>
        <taxon>Bacillati</taxon>
        <taxon>Actinomycetota</taxon>
        <taxon>Actinomycetes</taxon>
        <taxon>Propionibacteriales</taxon>
        <taxon>Propionibacteriaceae</taxon>
        <taxon>Naumannella</taxon>
    </lineage>
</organism>
<proteinExistence type="inferred from homology"/>
<evidence type="ECO:0000256" key="7">
    <source>
        <dbReference type="SAM" id="SignalP"/>
    </source>
</evidence>
<dbReference type="Gene3D" id="3.20.20.80">
    <property type="entry name" value="Glycosidases"/>
    <property type="match status" value="1"/>
</dbReference>
<evidence type="ECO:0000256" key="4">
    <source>
        <dbReference type="ARBA" id="ARBA00022801"/>
    </source>
</evidence>
<keyword evidence="5 9" id="KW-0326">Glycosidase</keyword>
<evidence type="ECO:0000256" key="6">
    <source>
        <dbReference type="SAM" id="MobiDB-lite"/>
    </source>
</evidence>
<dbReference type="InterPro" id="IPR000933">
    <property type="entry name" value="Glyco_hydro_29"/>
</dbReference>
<evidence type="ECO:0000313" key="10">
    <source>
        <dbReference type="Proteomes" id="UP000527616"/>
    </source>
</evidence>
<dbReference type="PANTHER" id="PTHR10030">
    <property type="entry name" value="ALPHA-L-FUCOSIDASE"/>
    <property type="match status" value="1"/>
</dbReference>
<keyword evidence="10" id="KW-1185">Reference proteome</keyword>
<dbReference type="EC" id="3.2.1.51" evidence="2"/>
<feature type="domain" description="F5/8 type C" evidence="8">
    <location>
        <begin position="647"/>
        <end position="783"/>
    </location>
</feature>
<dbReference type="GO" id="GO:0006004">
    <property type="term" value="P:fucose metabolic process"/>
    <property type="evidence" value="ECO:0007669"/>
    <property type="project" value="TreeGrafter"/>
</dbReference>